<accession>A0A1G9L4C7</accession>
<proteinExistence type="predicted"/>
<sequence>MQVGEQWGHRATTQTRQLQRAEIIEVIPRPKKDRYMIRLDDGREREVSGSTLVCAWEDADAWHAQKAMEDLVNRQCGERDGAEAVRRIFQLIPEDVAELRSGRVLIRDEGRLETRLGVRAEDLYAECGRLPQEEGGVLTSALAAERIAVALCRRYPASALSSVPPMVDPPPYEREERRWGRGDARDVIRRWCGLDAVEAFEGRGALASELVRLARLVDQLGEAVAALGASGDRDRPDLQLVDVGLG</sequence>
<evidence type="ECO:0000313" key="1">
    <source>
        <dbReference type="EMBL" id="SDL56771.1"/>
    </source>
</evidence>
<name>A0A1G9L4C7_9ACTN</name>
<dbReference type="RefSeq" id="WP_093251585.1">
    <property type="nucleotide sequence ID" value="NZ_FNGP01000003.1"/>
</dbReference>
<dbReference type="EMBL" id="FNGP01000003">
    <property type="protein sequence ID" value="SDL56771.1"/>
    <property type="molecule type" value="Genomic_DNA"/>
</dbReference>
<gene>
    <name evidence="1" type="ORF">SAMN04488242_2008</name>
</gene>
<protein>
    <submittedName>
        <fullName evidence="1">Uncharacterized protein</fullName>
    </submittedName>
</protein>
<organism evidence="1 2">
    <name type="scientific">Tessaracoccus oleiagri</name>
    <dbReference type="NCBI Taxonomy" id="686624"/>
    <lineage>
        <taxon>Bacteria</taxon>
        <taxon>Bacillati</taxon>
        <taxon>Actinomycetota</taxon>
        <taxon>Actinomycetes</taxon>
        <taxon>Propionibacteriales</taxon>
        <taxon>Propionibacteriaceae</taxon>
        <taxon>Tessaracoccus</taxon>
    </lineage>
</organism>
<dbReference type="Proteomes" id="UP000199475">
    <property type="component" value="Unassembled WGS sequence"/>
</dbReference>
<keyword evidence="2" id="KW-1185">Reference proteome</keyword>
<evidence type="ECO:0000313" key="2">
    <source>
        <dbReference type="Proteomes" id="UP000199475"/>
    </source>
</evidence>
<reference evidence="1 2" key="1">
    <citation type="submission" date="2016-10" db="EMBL/GenBank/DDBJ databases">
        <authorList>
            <person name="de Groot N.N."/>
        </authorList>
    </citation>
    <scope>NUCLEOTIDE SEQUENCE [LARGE SCALE GENOMIC DNA]</scope>
    <source>
        <strain evidence="1 2">CGMCC 1.9159</strain>
    </source>
</reference>
<dbReference type="OrthoDB" id="3522556at2"/>
<dbReference type="AlphaFoldDB" id="A0A1G9L4C7"/>